<accession>A0AAD7D716</accession>
<dbReference type="InterPro" id="IPR015943">
    <property type="entry name" value="WD40/YVTN_repeat-like_dom_sf"/>
</dbReference>
<dbReference type="InterPro" id="IPR036322">
    <property type="entry name" value="WD40_repeat_dom_sf"/>
</dbReference>
<feature type="compositionally biased region" description="Polar residues" evidence="1">
    <location>
        <begin position="176"/>
        <end position="188"/>
    </location>
</feature>
<name>A0AAD7D716_MYCRO</name>
<proteinExistence type="predicted"/>
<sequence length="1280" mass="139745">MNPISPSFVVPLTFAGSEPRDGLESPKLLDDSCSGSRASLKPPQVRAVLGCQDGTIYAFRTTPPQVKSPPPRPEPPTLSPSISSHPPSFSSRSTSPTTTPKAPFNVTSRSRIVSGITAAQVEAPKNYVDFDDEPDKLKDMLKGRNHKERSAPASSDNSPAPSIYNMKRGDGPKSLLSATNSPAQTPKTISAPPSPATQSSFPDDAHDLTLLCHIIPARSGSVSAMLLLEKDPLLLVLQQSGNLSVFSAEDGSCMASILVEQTEIQPPQGISDQDATHDVWVWTHLQLFHIGETQVLLVSASIDVNSASHGALESPDNGILEKSRLVLFYLRASDEHGPYEVDLEKIGQWHFDGPASGVGIHQESEKSSIFYSVTADGSFSVRLLQFLPRISVLQSEVPPEEPHLNNLTSLPLFKAMKSRSTENLPTENKKEPGRIVLEEERIVGQLVADGLLGSRLLGICWTEHVLTIFEYTEQSFSILFSCPCPFIDKVDWIDDNSYAVVFKERTEFYILKSVDANNDEVHEGSAVHGKLHVHPSLARTIMTGTHEAVHIASAEEILVTKVSDGRRSIESYTFRLAAEAKPNSHDVWWASGGKPGRSSSIPLVQQTCVLPLDFDTVLLGYADGHLRQTSLAELCAAASSTLHKSSVAAIAGEVTGLHAVQNNRTRERFIIGGGDDGSIAFWAADTLTLCARWTIFTTPLAHVIRFRDEKQGPLRGCVLCVSRDGTIAVIVVDGFQFLYLIPGSAFPLERICLGEDNILLVYADRRARLWDVKTKEFWRSMGIDKAEELIAQGGWTDVLVNDGGCLPDAVVRPFPGTTVDCVSTLCLDLERFITDSTTTARLISTGRDQTRAIYSALDNLRLILSTFLTPGLNPDMDALCQEKLGLPLSTVHVGFSSCLYNVNRSRDPWTISGDISAARALSITVILRALSLFDELAESASAVVAFYATSLAPVVGPLYKPPSLTYLARRWFDSSNELRQAARILFDASVARLPDEETNLIAEHWQHHLPCLQSTADRESLPAALALFLCGHIAAEKYSLISSNALTDISKSIALYLHDEQSLYRVLAIDLCSRGPQARLAVLQIASNNTALFMTTLALDILNPLGVDHRKSVMQIVAFLIRKRPLVLYPNLPRLMEAVVKSLDPNSTSHREAVLDTATEILGHVVKTFPTPAVAVGTSEGAIVMYDLKTAIRLRLVTLSLEESVVLVWKVGSSFSSFFNPGAPPRQGHGGSEPFKTLSFNVGDEANMTIAESLDLVRFEWTADRSVRLRIRESTLTFST</sequence>
<dbReference type="InterPro" id="IPR016024">
    <property type="entry name" value="ARM-type_fold"/>
</dbReference>
<gene>
    <name evidence="2" type="ORF">B0H17DRAFT_1076084</name>
</gene>
<comment type="caution">
    <text evidence="2">The sequence shown here is derived from an EMBL/GenBank/DDBJ whole genome shotgun (WGS) entry which is preliminary data.</text>
</comment>
<evidence type="ECO:0000256" key="1">
    <source>
        <dbReference type="SAM" id="MobiDB-lite"/>
    </source>
</evidence>
<feature type="compositionally biased region" description="Pro residues" evidence="1">
    <location>
        <begin position="66"/>
        <end position="78"/>
    </location>
</feature>
<dbReference type="GO" id="GO:0005737">
    <property type="term" value="C:cytoplasm"/>
    <property type="evidence" value="ECO:0007669"/>
    <property type="project" value="TreeGrafter"/>
</dbReference>
<feature type="compositionally biased region" description="Low complexity" evidence="1">
    <location>
        <begin position="79"/>
        <end position="100"/>
    </location>
</feature>
<dbReference type="InterPro" id="IPR049916">
    <property type="entry name" value="WDR72-like"/>
</dbReference>
<protein>
    <recommendedName>
        <fullName evidence="4">WD40 repeat-like protein</fullName>
    </recommendedName>
</protein>
<evidence type="ECO:0008006" key="4">
    <source>
        <dbReference type="Google" id="ProtNLM"/>
    </source>
</evidence>
<dbReference type="PANTHER" id="PTHR44099">
    <property type="entry name" value="RABCONNECTIN-3B, ISOFORM A"/>
    <property type="match status" value="1"/>
</dbReference>
<dbReference type="PANTHER" id="PTHR44099:SF4">
    <property type="entry name" value="RABCONNECTIN-3B, ISOFORM A"/>
    <property type="match status" value="1"/>
</dbReference>
<dbReference type="Proteomes" id="UP001221757">
    <property type="component" value="Unassembled WGS sequence"/>
</dbReference>
<keyword evidence="3" id="KW-1185">Reference proteome</keyword>
<dbReference type="SUPFAM" id="SSF48371">
    <property type="entry name" value="ARM repeat"/>
    <property type="match status" value="1"/>
</dbReference>
<organism evidence="2 3">
    <name type="scientific">Mycena rosella</name>
    <name type="common">Pink bonnet</name>
    <name type="synonym">Agaricus rosellus</name>
    <dbReference type="NCBI Taxonomy" id="1033263"/>
    <lineage>
        <taxon>Eukaryota</taxon>
        <taxon>Fungi</taxon>
        <taxon>Dikarya</taxon>
        <taxon>Basidiomycota</taxon>
        <taxon>Agaricomycotina</taxon>
        <taxon>Agaricomycetes</taxon>
        <taxon>Agaricomycetidae</taxon>
        <taxon>Agaricales</taxon>
        <taxon>Marasmiineae</taxon>
        <taxon>Mycenaceae</taxon>
        <taxon>Mycena</taxon>
    </lineage>
</organism>
<feature type="region of interest" description="Disordered" evidence="1">
    <location>
        <begin position="143"/>
        <end position="200"/>
    </location>
</feature>
<evidence type="ECO:0000313" key="3">
    <source>
        <dbReference type="Proteomes" id="UP001221757"/>
    </source>
</evidence>
<feature type="region of interest" description="Disordered" evidence="1">
    <location>
        <begin position="59"/>
        <end position="106"/>
    </location>
</feature>
<feature type="compositionally biased region" description="Basic and acidic residues" evidence="1">
    <location>
        <begin position="18"/>
        <end position="30"/>
    </location>
</feature>
<dbReference type="AlphaFoldDB" id="A0AAD7D716"/>
<dbReference type="Gene3D" id="2.130.10.10">
    <property type="entry name" value="YVTN repeat-like/Quinoprotein amine dehydrogenase"/>
    <property type="match status" value="1"/>
</dbReference>
<dbReference type="EMBL" id="JARKIE010000117">
    <property type="protein sequence ID" value="KAJ7681481.1"/>
    <property type="molecule type" value="Genomic_DNA"/>
</dbReference>
<dbReference type="SUPFAM" id="SSF50978">
    <property type="entry name" value="WD40 repeat-like"/>
    <property type="match status" value="1"/>
</dbReference>
<evidence type="ECO:0000313" key="2">
    <source>
        <dbReference type="EMBL" id="KAJ7681481.1"/>
    </source>
</evidence>
<feature type="region of interest" description="Disordered" evidence="1">
    <location>
        <begin position="1"/>
        <end position="46"/>
    </location>
</feature>
<reference evidence="2" key="1">
    <citation type="submission" date="2023-03" db="EMBL/GenBank/DDBJ databases">
        <title>Massive genome expansion in bonnet fungi (Mycena s.s.) driven by repeated elements and novel gene families across ecological guilds.</title>
        <authorList>
            <consortium name="Lawrence Berkeley National Laboratory"/>
            <person name="Harder C.B."/>
            <person name="Miyauchi S."/>
            <person name="Viragh M."/>
            <person name="Kuo A."/>
            <person name="Thoen E."/>
            <person name="Andreopoulos B."/>
            <person name="Lu D."/>
            <person name="Skrede I."/>
            <person name="Drula E."/>
            <person name="Henrissat B."/>
            <person name="Morin E."/>
            <person name="Kohler A."/>
            <person name="Barry K."/>
            <person name="LaButti K."/>
            <person name="Morin E."/>
            <person name="Salamov A."/>
            <person name="Lipzen A."/>
            <person name="Mereny Z."/>
            <person name="Hegedus B."/>
            <person name="Baldrian P."/>
            <person name="Stursova M."/>
            <person name="Weitz H."/>
            <person name="Taylor A."/>
            <person name="Grigoriev I.V."/>
            <person name="Nagy L.G."/>
            <person name="Martin F."/>
            <person name="Kauserud H."/>
        </authorList>
    </citation>
    <scope>NUCLEOTIDE SEQUENCE</scope>
    <source>
        <strain evidence="2">CBHHK067</strain>
    </source>
</reference>
<feature type="compositionally biased region" description="Low complexity" evidence="1">
    <location>
        <begin position="151"/>
        <end position="162"/>
    </location>
</feature>